<evidence type="ECO:0000256" key="1">
    <source>
        <dbReference type="ARBA" id="ARBA00023015"/>
    </source>
</evidence>
<protein>
    <submittedName>
        <fullName evidence="5">Helix-turn-helix transcriptional regulator</fullName>
    </submittedName>
</protein>
<feature type="domain" description="HTH araC/xylS-type" evidence="4">
    <location>
        <begin position="20"/>
        <end position="122"/>
    </location>
</feature>
<dbReference type="PROSITE" id="PS01124">
    <property type="entry name" value="HTH_ARAC_FAMILY_2"/>
    <property type="match status" value="1"/>
</dbReference>
<gene>
    <name evidence="5" type="ORF">IG616_10170</name>
</gene>
<evidence type="ECO:0000259" key="4">
    <source>
        <dbReference type="PROSITE" id="PS01124"/>
    </source>
</evidence>
<name>A0ABR9CM43_9HYPH</name>
<comment type="caution">
    <text evidence="5">The sequence shown here is derived from an EMBL/GenBank/DDBJ whole genome shotgun (WGS) entry which is preliminary data.</text>
</comment>
<dbReference type="SMART" id="SM00342">
    <property type="entry name" value="HTH_ARAC"/>
    <property type="match status" value="1"/>
</dbReference>
<dbReference type="Proteomes" id="UP000632063">
    <property type="component" value="Unassembled WGS sequence"/>
</dbReference>
<reference evidence="6" key="1">
    <citation type="submission" date="2020-09" db="EMBL/GenBank/DDBJ databases">
        <title>The genome sequence of strain Labrenzia suaedae 4C16A.</title>
        <authorList>
            <person name="Liu Y."/>
        </authorList>
    </citation>
    <scope>NUCLEOTIDE SEQUENCE [LARGE SCALE GENOMIC DNA]</scope>
    <source>
        <strain evidence="6">4C16A</strain>
    </source>
</reference>
<dbReference type="Gene3D" id="1.10.10.60">
    <property type="entry name" value="Homeodomain-like"/>
    <property type="match status" value="2"/>
</dbReference>
<dbReference type="RefSeq" id="WP_192148045.1">
    <property type="nucleotide sequence ID" value="NZ_JACYXI010000005.1"/>
</dbReference>
<evidence type="ECO:0000256" key="3">
    <source>
        <dbReference type="ARBA" id="ARBA00023163"/>
    </source>
</evidence>
<dbReference type="Pfam" id="PF12833">
    <property type="entry name" value="HTH_18"/>
    <property type="match status" value="1"/>
</dbReference>
<dbReference type="InterPro" id="IPR050204">
    <property type="entry name" value="AraC_XylS_family_regulators"/>
</dbReference>
<proteinExistence type="predicted"/>
<dbReference type="InterPro" id="IPR018062">
    <property type="entry name" value="HTH_AraC-typ_CS"/>
</dbReference>
<dbReference type="SUPFAM" id="SSF46689">
    <property type="entry name" value="Homeodomain-like"/>
    <property type="match status" value="1"/>
</dbReference>
<dbReference type="EMBL" id="JACYXI010000005">
    <property type="protein sequence ID" value="MBD8891915.1"/>
    <property type="molecule type" value="Genomic_DNA"/>
</dbReference>
<organism evidence="5 6">
    <name type="scientific">Roseibium litorale</name>
    <dbReference type="NCBI Taxonomy" id="2803841"/>
    <lineage>
        <taxon>Bacteria</taxon>
        <taxon>Pseudomonadati</taxon>
        <taxon>Pseudomonadota</taxon>
        <taxon>Alphaproteobacteria</taxon>
        <taxon>Hyphomicrobiales</taxon>
        <taxon>Stappiaceae</taxon>
        <taxon>Roseibium</taxon>
    </lineage>
</organism>
<evidence type="ECO:0000256" key="2">
    <source>
        <dbReference type="ARBA" id="ARBA00023125"/>
    </source>
</evidence>
<keyword evidence="3" id="KW-0804">Transcription</keyword>
<keyword evidence="6" id="KW-1185">Reference proteome</keyword>
<keyword evidence="2" id="KW-0238">DNA-binding</keyword>
<reference evidence="5 6" key="2">
    <citation type="journal article" date="2021" name="Int. J. Syst. Evol. Microbiol.">
        <title>Roseibium litorale sp. nov., isolated from a tidal flat sediment and proposal for the reclassification of Labrenzia polysiphoniae as Roseibium polysiphoniae comb. nov.</title>
        <authorList>
            <person name="Liu Y."/>
            <person name="Pei T."/>
            <person name="Du J."/>
            <person name="Chao M."/>
            <person name="Deng M.R."/>
            <person name="Zhu H."/>
        </authorList>
    </citation>
    <scope>NUCLEOTIDE SEQUENCE [LARGE SCALE GENOMIC DNA]</scope>
    <source>
        <strain evidence="5 6">4C16A</strain>
    </source>
</reference>
<sequence>MASEAIRTSPPGRFRAEEHRRVVSKVISGMKKLENGDVSLCEWAEYASLSKFELISAFKKLTGIPPMAFHNAEKLEIAKRLLVFERMRVTDVCFEIGFESLGSFVSKFSCCVGISPRNYAKAMSAVGFTGLFVQALLHGKPRSPKAGTVIEVQFESPEAHDRPSLITAVFPRAHPSGMPSDWRFVPPTRRIALFGGGLKGYCLAAALPLWPRLTELVNFRPVLIGRTSIQPNLDKIRVALHPPTIFDPPVTLAVPALFCHQITEVERP</sequence>
<evidence type="ECO:0000313" key="5">
    <source>
        <dbReference type="EMBL" id="MBD8891915.1"/>
    </source>
</evidence>
<keyword evidence="1" id="KW-0805">Transcription regulation</keyword>
<dbReference type="InterPro" id="IPR018060">
    <property type="entry name" value="HTH_AraC"/>
</dbReference>
<accession>A0ABR9CM43</accession>
<dbReference type="PROSITE" id="PS00041">
    <property type="entry name" value="HTH_ARAC_FAMILY_1"/>
    <property type="match status" value="1"/>
</dbReference>
<dbReference type="InterPro" id="IPR009057">
    <property type="entry name" value="Homeodomain-like_sf"/>
</dbReference>
<dbReference type="PANTHER" id="PTHR46796">
    <property type="entry name" value="HTH-TYPE TRANSCRIPTIONAL ACTIVATOR RHAS-RELATED"/>
    <property type="match status" value="1"/>
</dbReference>
<evidence type="ECO:0000313" key="6">
    <source>
        <dbReference type="Proteomes" id="UP000632063"/>
    </source>
</evidence>